<protein>
    <submittedName>
        <fullName evidence="2">GyrI-like domain-containing protein</fullName>
    </submittedName>
</protein>
<dbReference type="Pfam" id="PF06445">
    <property type="entry name" value="GyrI-like"/>
    <property type="match status" value="1"/>
</dbReference>
<dbReference type="AlphaFoldDB" id="A0A7D6VF09"/>
<dbReference type="Proteomes" id="UP000515512">
    <property type="component" value="Chromosome"/>
</dbReference>
<reference evidence="2 3" key="1">
    <citation type="submission" date="2020-07" db="EMBL/GenBank/DDBJ databases">
        <authorList>
            <person name="Zhuang K."/>
            <person name="Ran Y."/>
        </authorList>
    </citation>
    <scope>NUCLEOTIDE SEQUENCE [LARGE SCALE GENOMIC DNA]</scope>
    <source>
        <strain evidence="2 3">WCH-YHL-001</strain>
    </source>
</reference>
<dbReference type="EMBL" id="CP059399">
    <property type="protein sequence ID" value="QLY32922.1"/>
    <property type="molecule type" value="Genomic_DNA"/>
</dbReference>
<evidence type="ECO:0000313" key="2">
    <source>
        <dbReference type="EMBL" id="QLY32922.1"/>
    </source>
</evidence>
<dbReference type="Gene3D" id="3.20.80.10">
    <property type="entry name" value="Regulatory factor, effector binding domain"/>
    <property type="match status" value="1"/>
</dbReference>
<dbReference type="KEGG" id="nhu:H0264_12365"/>
<dbReference type="RefSeq" id="WP_181584087.1">
    <property type="nucleotide sequence ID" value="NZ_CP059399.1"/>
</dbReference>
<organism evidence="2 3">
    <name type="scientific">Nocardia huaxiensis</name>
    <dbReference type="NCBI Taxonomy" id="2755382"/>
    <lineage>
        <taxon>Bacteria</taxon>
        <taxon>Bacillati</taxon>
        <taxon>Actinomycetota</taxon>
        <taxon>Actinomycetes</taxon>
        <taxon>Mycobacteriales</taxon>
        <taxon>Nocardiaceae</taxon>
        <taxon>Nocardia</taxon>
    </lineage>
</organism>
<accession>A0A7D6VF09</accession>
<evidence type="ECO:0000313" key="3">
    <source>
        <dbReference type="Proteomes" id="UP000515512"/>
    </source>
</evidence>
<keyword evidence="3" id="KW-1185">Reference proteome</keyword>
<dbReference type="InterPro" id="IPR029442">
    <property type="entry name" value="GyrI-like"/>
</dbReference>
<dbReference type="SUPFAM" id="SSF55136">
    <property type="entry name" value="Probable bacterial effector-binding domain"/>
    <property type="match status" value="1"/>
</dbReference>
<dbReference type="InterPro" id="IPR011256">
    <property type="entry name" value="Reg_factor_effector_dom_sf"/>
</dbReference>
<sequence length="197" mass="21845">MDTLDFKKAYRDLYAARREPVLLTVPPLPYLMIDGIGDPDGAEYKATVGALYAVAYGIRGLLKSAGTVVYSVPPLQGQWDGGPTADRSTWTYTMMIQQPPQADSALVQEAFAVTRKKKPDAPIDRVRWEIFDEGESGQILHVGPYATEPPTRDRLMEFLAAQGKKLRGRHHEIYLSAPGRVAPEAMKTLIRYPVTAI</sequence>
<feature type="domain" description="GyrI-like small molecule binding" evidence="1">
    <location>
        <begin position="19"/>
        <end position="194"/>
    </location>
</feature>
<gene>
    <name evidence="2" type="ORF">H0264_12365</name>
</gene>
<name>A0A7D6VF09_9NOCA</name>
<evidence type="ECO:0000259" key="1">
    <source>
        <dbReference type="Pfam" id="PF06445"/>
    </source>
</evidence>
<proteinExistence type="predicted"/>